<keyword evidence="2" id="KW-1185">Reference proteome</keyword>
<name>A0A9D4VQK3_PEA</name>
<organism evidence="1 2">
    <name type="scientific">Pisum sativum</name>
    <name type="common">Garden pea</name>
    <name type="synonym">Lathyrus oleraceus</name>
    <dbReference type="NCBI Taxonomy" id="3888"/>
    <lineage>
        <taxon>Eukaryota</taxon>
        <taxon>Viridiplantae</taxon>
        <taxon>Streptophyta</taxon>
        <taxon>Embryophyta</taxon>
        <taxon>Tracheophyta</taxon>
        <taxon>Spermatophyta</taxon>
        <taxon>Magnoliopsida</taxon>
        <taxon>eudicotyledons</taxon>
        <taxon>Gunneridae</taxon>
        <taxon>Pentapetalae</taxon>
        <taxon>rosids</taxon>
        <taxon>fabids</taxon>
        <taxon>Fabales</taxon>
        <taxon>Fabaceae</taxon>
        <taxon>Papilionoideae</taxon>
        <taxon>50 kb inversion clade</taxon>
        <taxon>NPAAA clade</taxon>
        <taxon>Hologalegina</taxon>
        <taxon>IRL clade</taxon>
        <taxon>Fabeae</taxon>
        <taxon>Lathyrus</taxon>
    </lineage>
</organism>
<comment type="caution">
    <text evidence="1">The sequence shown here is derived from an EMBL/GenBank/DDBJ whole genome shotgun (WGS) entry which is preliminary data.</text>
</comment>
<dbReference type="Proteomes" id="UP001058974">
    <property type="component" value="Chromosome 7"/>
</dbReference>
<protein>
    <recommendedName>
        <fullName evidence="3">Mitochondrial protein</fullName>
    </recommendedName>
</protein>
<gene>
    <name evidence="1" type="ORF">KIW84_074064</name>
</gene>
<feature type="non-terminal residue" evidence="1">
    <location>
        <position position="1"/>
    </location>
</feature>
<reference evidence="1 2" key="1">
    <citation type="journal article" date="2022" name="Nat. Genet.">
        <title>Improved pea reference genome and pan-genome highlight genomic features and evolutionary characteristics.</title>
        <authorList>
            <person name="Yang T."/>
            <person name="Liu R."/>
            <person name="Luo Y."/>
            <person name="Hu S."/>
            <person name="Wang D."/>
            <person name="Wang C."/>
            <person name="Pandey M.K."/>
            <person name="Ge S."/>
            <person name="Xu Q."/>
            <person name="Li N."/>
            <person name="Li G."/>
            <person name="Huang Y."/>
            <person name="Saxena R.K."/>
            <person name="Ji Y."/>
            <person name="Li M."/>
            <person name="Yan X."/>
            <person name="He Y."/>
            <person name="Liu Y."/>
            <person name="Wang X."/>
            <person name="Xiang C."/>
            <person name="Varshney R.K."/>
            <person name="Ding H."/>
            <person name="Gao S."/>
            <person name="Zong X."/>
        </authorList>
    </citation>
    <scope>NUCLEOTIDE SEQUENCE [LARGE SCALE GENOMIC DNA]</scope>
    <source>
        <strain evidence="1 2">cv. Zhongwan 6</strain>
    </source>
</reference>
<dbReference type="EMBL" id="JAMSHJ010000007">
    <property type="protein sequence ID" value="KAI5388230.1"/>
    <property type="molecule type" value="Genomic_DNA"/>
</dbReference>
<evidence type="ECO:0000313" key="2">
    <source>
        <dbReference type="Proteomes" id="UP001058974"/>
    </source>
</evidence>
<dbReference type="CDD" id="cd09272">
    <property type="entry name" value="RNase_HI_RT_Ty1"/>
    <property type="match status" value="1"/>
</dbReference>
<sequence length="104" mass="11728">SITYKARCSLCSECNKPIYACTRGTHFKAIFRILRYLKGTPGKGLIFRNKGHIQVEAYTDVDWEGNINDRRSTSGYCTFVGGNLVAWRSKKQNVVARSSAEAEF</sequence>
<dbReference type="AlphaFoldDB" id="A0A9D4VQK3"/>
<evidence type="ECO:0000313" key="1">
    <source>
        <dbReference type="EMBL" id="KAI5388230.1"/>
    </source>
</evidence>
<dbReference type="PANTHER" id="PTHR11439">
    <property type="entry name" value="GAG-POL-RELATED RETROTRANSPOSON"/>
    <property type="match status" value="1"/>
</dbReference>
<dbReference type="Gramene" id="Psat07G0406400-T1">
    <property type="protein sequence ID" value="KAI5388230.1"/>
    <property type="gene ID" value="KIW84_074064"/>
</dbReference>
<proteinExistence type="predicted"/>
<dbReference type="PANTHER" id="PTHR11439:SF440">
    <property type="entry name" value="INTEGRASE CATALYTIC DOMAIN-CONTAINING PROTEIN"/>
    <property type="match status" value="1"/>
</dbReference>
<accession>A0A9D4VQK3</accession>
<evidence type="ECO:0008006" key="3">
    <source>
        <dbReference type="Google" id="ProtNLM"/>
    </source>
</evidence>